<feature type="transmembrane region" description="Helical" evidence="1">
    <location>
        <begin position="175"/>
        <end position="194"/>
    </location>
</feature>
<feature type="transmembrane region" description="Helical" evidence="1">
    <location>
        <begin position="233"/>
        <end position="251"/>
    </location>
</feature>
<protein>
    <submittedName>
        <fullName evidence="3">Acyltransferase</fullName>
        <ecNumber evidence="3">2.3.-.-</ecNumber>
    </submittedName>
</protein>
<feature type="transmembrane region" description="Helical" evidence="1">
    <location>
        <begin position="149"/>
        <end position="168"/>
    </location>
</feature>
<feature type="transmembrane region" description="Helical" evidence="1">
    <location>
        <begin position="99"/>
        <end position="117"/>
    </location>
</feature>
<dbReference type="EC" id="2.3.-.-" evidence="3"/>
<feature type="domain" description="Acyltransferase 3" evidence="2">
    <location>
        <begin position="7"/>
        <end position="338"/>
    </location>
</feature>
<feature type="transmembrane region" description="Helical" evidence="1">
    <location>
        <begin position="60"/>
        <end position="79"/>
    </location>
</feature>
<evidence type="ECO:0000313" key="4">
    <source>
        <dbReference type="Proteomes" id="UP000321323"/>
    </source>
</evidence>
<evidence type="ECO:0000313" key="3">
    <source>
        <dbReference type="EMBL" id="WUR12356.1"/>
    </source>
</evidence>
<keyword evidence="1" id="KW-0472">Membrane</keyword>
<keyword evidence="1" id="KW-1133">Transmembrane helix</keyword>
<gene>
    <name evidence="3" type="ORF">E7V67_022040</name>
</gene>
<feature type="transmembrane region" description="Helical" evidence="1">
    <location>
        <begin position="289"/>
        <end position="313"/>
    </location>
</feature>
<keyword evidence="3" id="KW-0808">Transferase</keyword>
<evidence type="ECO:0000256" key="1">
    <source>
        <dbReference type="SAM" id="Phobius"/>
    </source>
</evidence>
<organism evidence="3 4">
    <name type="scientific">[Empedobacter] haloabium</name>
    <dbReference type="NCBI Taxonomy" id="592317"/>
    <lineage>
        <taxon>Bacteria</taxon>
        <taxon>Pseudomonadati</taxon>
        <taxon>Pseudomonadota</taxon>
        <taxon>Betaproteobacteria</taxon>
        <taxon>Burkholderiales</taxon>
        <taxon>Oxalobacteraceae</taxon>
        <taxon>Telluria group</taxon>
        <taxon>Telluria group incertae sedis</taxon>
    </lineage>
</organism>
<reference evidence="3 4" key="1">
    <citation type="journal article" date="2019" name="Int. J. Syst. Evol. Microbiol.">
        <title>The Draft Whole-Genome Sequence of the Antibiotic Producer Empedobacter haloabium ATCC 31962 Provides Indications for Its Taxonomic Reclassification.</title>
        <authorList>
            <person name="Miess H."/>
            <person name="Arlt P."/>
            <person name="Apel A.K."/>
            <person name="Weber T."/>
            <person name="Nieselt K."/>
            <person name="Hanssen F."/>
            <person name="Czemmel S."/>
            <person name="Nahnsen S."/>
            <person name="Gross H."/>
        </authorList>
    </citation>
    <scope>NUCLEOTIDE SEQUENCE [LARGE SCALE GENOMIC DNA]</scope>
    <source>
        <strain evidence="3 4">ATCC 31962</strain>
    </source>
</reference>
<dbReference type="GO" id="GO:0016746">
    <property type="term" value="F:acyltransferase activity"/>
    <property type="evidence" value="ECO:0007669"/>
    <property type="project" value="UniProtKB-KW"/>
</dbReference>
<keyword evidence="4" id="KW-1185">Reference proteome</keyword>
<name>A0ABZ1UHZ2_9BURK</name>
<evidence type="ECO:0000259" key="2">
    <source>
        <dbReference type="Pfam" id="PF01757"/>
    </source>
</evidence>
<dbReference type="Proteomes" id="UP000321323">
    <property type="component" value="Chromosome"/>
</dbReference>
<feature type="transmembrane region" description="Helical" evidence="1">
    <location>
        <begin position="257"/>
        <end position="277"/>
    </location>
</feature>
<feature type="transmembrane region" description="Helical" evidence="1">
    <location>
        <begin position="319"/>
        <end position="337"/>
    </location>
</feature>
<feature type="transmembrane region" description="Helical" evidence="1">
    <location>
        <begin position="200"/>
        <end position="221"/>
    </location>
</feature>
<keyword evidence="3" id="KW-0012">Acyltransferase</keyword>
<dbReference type="InterPro" id="IPR002656">
    <property type="entry name" value="Acyl_transf_3_dom"/>
</dbReference>
<dbReference type="Pfam" id="PF01757">
    <property type="entry name" value="Acyl_transf_3"/>
    <property type="match status" value="1"/>
</dbReference>
<feature type="transmembrane region" description="Helical" evidence="1">
    <location>
        <begin position="12"/>
        <end position="29"/>
    </location>
</feature>
<dbReference type="PANTHER" id="PTHR23028">
    <property type="entry name" value="ACETYLTRANSFERASE"/>
    <property type="match status" value="1"/>
</dbReference>
<dbReference type="EMBL" id="CP136508">
    <property type="protein sequence ID" value="WUR12356.1"/>
    <property type="molecule type" value="Genomic_DNA"/>
</dbReference>
<dbReference type="PANTHER" id="PTHR23028:SF131">
    <property type="entry name" value="BLR2367 PROTEIN"/>
    <property type="match status" value="1"/>
</dbReference>
<proteinExistence type="predicted"/>
<sequence>MNKFIFANQLRGIAALLVVMTHYFGTFFAEQQLVGTKTMSPDLGFRPATWVRAFELPYQGPFGVAIFFLISGFVIPFSLRKASSAGFLVHRAFRVLPTYIGCLAFGMLAVYLSATYWQQPFTITWRDFLANAFLVHNVLGLPTLDSVNWTLAIEMKFYLLAALVPVLFLRANALWLALFLAGALALTASPPWLVARFVPAHVQVLMELNYIVFMVTGTQFHHHVTGRITTRQLWLRVLAIVAVFSGTWSLGPQQGQFPAVTVFYYCAVVVFGVCYALRERFRPVRVLDFLADVSYPLYCLHSLFGYCALKWLMVQGLPFGAAVLLTLASAIGLAWLVHRTIEVPTNRLGKRLGDRLPPRARVLAGVSTVAE</sequence>
<keyword evidence="1" id="KW-0812">Transmembrane</keyword>
<dbReference type="InterPro" id="IPR050879">
    <property type="entry name" value="Acyltransferase_3"/>
</dbReference>
<accession>A0ABZ1UHZ2</accession>